<dbReference type="InterPro" id="IPR029753">
    <property type="entry name" value="D-isomer_DH_CS"/>
</dbReference>
<organism evidence="8 9">
    <name type="scientific">Trueperella bonasi</name>
    <dbReference type="NCBI Taxonomy" id="312286"/>
    <lineage>
        <taxon>Bacteria</taxon>
        <taxon>Bacillati</taxon>
        <taxon>Actinomycetota</taxon>
        <taxon>Actinomycetes</taxon>
        <taxon>Actinomycetales</taxon>
        <taxon>Actinomycetaceae</taxon>
        <taxon>Trueperella</taxon>
    </lineage>
</organism>
<dbReference type="InterPro" id="IPR006140">
    <property type="entry name" value="D-isomer_DH_NAD-bd"/>
</dbReference>
<sequence>MKILLASDQFVTGDVMRSALEQEGVQAETTNIASSWPVPPFEDIGDVREASGNEEELIEALRGCDIAMSHTFPFTRKVIESSPELKLIAIGRGGPVNVNIEAATDNGVIVTYAPGRNAIATAEHSLAMILAATRQIAQRDAEVKAGHWGSDFYIYDKVSPEIARSTVGVFGLGAIGKRVARALIALDANVIAYDPFVERADVEEIELVDDLEEFFSRSNILTLHARATEDNKHIVNAGALAKMPEGAILVNCARGSLVDYDAVCDALESGKLFAAAFDTLPEEPLPHDHRLRSFGNVTITPHLGGASKGAAQLAARINAADIAAFAAGQRPTYVTNPEVLKDK</sequence>
<evidence type="ECO:0000256" key="3">
    <source>
        <dbReference type="ARBA" id="ARBA00023002"/>
    </source>
</evidence>
<dbReference type="Pfam" id="PF02826">
    <property type="entry name" value="2-Hacid_dh_C"/>
    <property type="match status" value="1"/>
</dbReference>
<keyword evidence="9" id="KW-1185">Reference proteome</keyword>
<dbReference type="Pfam" id="PF00389">
    <property type="entry name" value="2-Hacid_dh"/>
    <property type="match status" value="1"/>
</dbReference>
<dbReference type="SUPFAM" id="SSF51735">
    <property type="entry name" value="NAD(P)-binding Rossmann-fold domains"/>
    <property type="match status" value="1"/>
</dbReference>
<evidence type="ECO:0000313" key="9">
    <source>
        <dbReference type="Proteomes" id="UP001243212"/>
    </source>
</evidence>
<dbReference type="EC" id="1.1.1.95" evidence="8"/>
<reference evidence="8 9" key="1">
    <citation type="submission" date="2023-07" db="EMBL/GenBank/DDBJ databases">
        <title>Sequencing the genomes of 1000 actinobacteria strains.</title>
        <authorList>
            <person name="Klenk H.-P."/>
        </authorList>
    </citation>
    <scope>NUCLEOTIDE SEQUENCE [LARGE SCALE GENOMIC DNA]</scope>
    <source>
        <strain evidence="8 9">DSM 17163</strain>
    </source>
</reference>
<proteinExistence type="inferred from homology"/>
<evidence type="ECO:0000259" key="6">
    <source>
        <dbReference type="Pfam" id="PF00389"/>
    </source>
</evidence>
<evidence type="ECO:0000256" key="2">
    <source>
        <dbReference type="ARBA" id="ARBA00022605"/>
    </source>
</evidence>
<evidence type="ECO:0000256" key="1">
    <source>
        <dbReference type="ARBA" id="ARBA00005854"/>
    </source>
</evidence>
<dbReference type="InterPro" id="IPR029752">
    <property type="entry name" value="D-isomer_DH_CS1"/>
</dbReference>
<dbReference type="Proteomes" id="UP001243212">
    <property type="component" value="Unassembled WGS sequence"/>
</dbReference>
<evidence type="ECO:0000256" key="4">
    <source>
        <dbReference type="ARBA" id="ARBA00023027"/>
    </source>
</evidence>
<evidence type="ECO:0000313" key="8">
    <source>
        <dbReference type="EMBL" id="MDP9806419.1"/>
    </source>
</evidence>
<dbReference type="RefSeq" id="WP_307682644.1">
    <property type="nucleotide sequence ID" value="NZ_JAUSQX010000001.1"/>
</dbReference>
<keyword evidence="4" id="KW-0520">NAD</keyword>
<evidence type="ECO:0000259" key="7">
    <source>
        <dbReference type="Pfam" id="PF02826"/>
    </source>
</evidence>
<accession>A0ABT9NG87</accession>
<evidence type="ECO:0000256" key="5">
    <source>
        <dbReference type="RuleBase" id="RU003719"/>
    </source>
</evidence>
<feature type="domain" description="D-isomer specific 2-hydroxyacid dehydrogenase NAD-binding" evidence="7">
    <location>
        <begin position="126"/>
        <end position="304"/>
    </location>
</feature>
<dbReference type="PANTHER" id="PTHR42789:SF1">
    <property type="entry name" value="D-ISOMER SPECIFIC 2-HYDROXYACID DEHYDROGENASE FAMILY PROTEIN (AFU_ORTHOLOGUE AFUA_6G10090)"/>
    <property type="match status" value="1"/>
</dbReference>
<feature type="domain" description="D-isomer specific 2-hydroxyacid dehydrogenase catalytic" evidence="6">
    <location>
        <begin position="46"/>
        <end position="336"/>
    </location>
</feature>
<dbReference type="InterPro" id="IPR050857">
    <property type="entry name" value="D-2-hydroxyacid_DH"/>
</dbReference>
<dbReference type="PROSITE" id="PS00671">
    <property type="entry name" value="D_2_HYDROXYACID_DH_3"/>
    <property type="match status" value="1"/>
</dbReference>
<dbReference type="EMBL" id="JAUSQX010000001">
    <property type="protein sequence ID" value="MDP9806419.1"/>
    <property type="molecule type" value="Genomic_DNA"/>
</dbReference>
<comment type="caution">
    <text evidence="8">The sequence shown here is derived from an EMBL/GenBank/DDBJ whole genome shotgun (WGS) entry which is preliminary data.</text>
</comment>
<protein>
    <submittedName>
        <fullName evidence="8">D-3-phosphoglycerate dehydrogenase</fullName>
        <ecNumber evidence="8">1.1.1.95</ecNumber>
    </submittedName>
</protein>
<dbReference type="SUPFAM" id="SSF52283">
    <property type="entry name" value="Formate/glycerate dehydrogenase catalytic domain-like"/>
    <property type="match status" value="1"/>
</dbReference>
<dbReference type="Gene3D" id="3.40.50.720">
    <property type="entry name" value="NAD(P)-binding Rossmann-like Domain"/>
    <property type="match status" value="2"/>
</dbReference>
<name>A0ABT9NG87_9ACTO</name>
<dbReference type="InterPro" id="IPR036291">
    <property type="entry name" value="NAD(P)-bd_dom_sf"/>
</dbReference>
<dbReference type="CDD" id="cd12171">
    <property type="entry name" value="2-Hacid_dh_10"/>
    <property type="match status" value="1"/>
</dbReference>
<gene>
    <name evidence="8" type="ORF">J2S70_001001</name>
</gene>
<keyword evidence="2" id="KW-0028">Amino-acid biosynthesis</keyword>
<dbReference type="GO" id="GO:0004617">
    <property type="term" value="F:phosphoglycerate dehydrogenase activity"/>
    <property type="evidence" value="ECO:0007669"/>
    <property type="project" value="UniProtKB-EC"/>
</dbReference>
<dbReference type="InterPro" id="IPR006139">
    <property type="entry name" value="D-isomer_2_OHA_DH_cat_dom"/>
</dbReference>
<keyword evidence="3 5" id="KW-0560">Oxidoreductase</keyword>
<dbReference type="PANTHER" id="PTHR42789">
    <property type="entry name" value="D-ISOMER SPECIFIC 2-HYDROXYACID DEHYDROGENASE FAMILY PROTEIN (AFU_ORTHOLOGUE AFUA_6G10090)"/>
    <property type="match status" value="1"/>
</dbReference>
<dbReference type="PROSITE" id="PS00065">
    <property type="entry name" value="D_2_HYDROXYACID_DH_1"/>
    <property type="match status" value="1"/>
</dbReference>
<comment type="similarity">
    <text evidence="1 5">Belongs to the D-isomer specific 2-hydroxyacid dehydrogenase family.</text>
</comment>